<dbReference type="GO" id="GO:0097550">
    <property type="term" value="C:transcription preinitiation complex"/>
    <property type="evidence" value="ECO:0007669"/>
    <property type="project" value="TreeGrafter"/>
</dbReference>
<feature type="compositionally biased region" description="Low complexity" evidence="3">
    <location>
        <begin position="416"/>
        <end position="429"/>
    </location>
</feature>
<keyword evidence="1" id="KW-0805">Transcription regulation</keyword>
<accession>A0A9W9AFL2</accession>
<dbReference type="EMBL" id="JANVFS010000015">
    <property type="protein sequence ID" value="KAJ4480698.1"/>
    <property type="molecule type" value="Genomic_DNA"/>
</dbReference>
<reference evidence="4" key="2">
    <citation type="journal article" date="2023" name="Proc. Natl. Acad. Sci. U.S.A.">
        <title>A global phylogenomic analysis of the shiitake genus Lentinula.</title>
        <authorList>
            <person name="Sierra-Patev S."/>
            <person name="Min B."/>
            <person name="Naranjo-Ortiz M."/>
            <person name="Looney B."/>
            <person name="Konkel Z."/>
            <person name="Slot J.C."/>
            <person name="Sakamoto Y."/>
            <person name="Steenwyk J.L."/>
            <person name="Rokas A."/>
            <person name="Carro J."/>
            <person name="Camarero S."/>
            <person name="Ferreira P."/>
            <person name="Molpeceres G."/>
            <person name="Ruiz-Duenas F.J."/>
            <person name="Serrano A."/>
            <person name="Henrissat B."/>
            <person name="Drula E."/>
            <person name="Hughes K.W."/>
            <person name="Mata J.L."/>
            <person name="Ishikawa N.K."/>
            <person name="Vargas-Isla R."/>
            <person name="Ushijima S."/>
            <person name="Smith C.A."/>
            <person name="Donoghue J."/>
            <person name="Ahrendt S."/>
            <person name="Andreopoulos W."/>
            <person name="He G."/>
            <person name="LaButti K."/>
            <person name="Lipzen A."/>
            <person name="Ng V."/>
            <person name="Riley R."/>
            <person name="Sandor L."/>
            <person name="Barry K."/>
            <person name="Martinez A.T."/>
            <person name="Xiao Y."/>
            <person name="Gibbons J.G."/>
            <person name="Terashima K."/>
            <person name="Grigoriev I.V."/>
            <person name="Hibbett D."/>
        </authorList>
    </citation>
    <scope>NUCLEOTIDE SEQUENCE</scope>
    <source>
        <strain evidence="4">Sp2 HRB7682 ss15</strain>
    </source>
</reference>
<dbReference type="GO" id="GO:0070897">
    <property type="term" value="P:transcription preinitiation complex assembly"/>
    <property type="evidence" value="ECO:0007669"/>
    <property type="project" value="InterPro"/>
</dbReference>
<dbReference type="CDD" id="cd00043">
    <property type="entry name" value="CYCLIN_SF"/>
    <property type="match status" value="1"/>
</dbReference>
<dbReference type="GO" id="GO:0005634">
    <property type="term" value="C:nucleus"/>
    <property type="evidence" value="ECO:0007669"/>
    <property type="project" value="TreeGrafter"/>
</dbReference>
<evidence type="ECO:0000313" key="4">
    <source>
        <dbReference type="EMBL" id="KAJ4480698.1"/>
    </source>
</evidence>
<evidence type="ECO:0000256" key="2">
    <source>
        <dbReference type="ARBA" id="ARBA00023163"/>
    </source>
</evidence>
<evidence type="ECO:0000256" key="3">
    <source>
        <dbReference type="SAM" id="MobiDB-lite"/>
    </source>
</evidence>
<organism evidence="4 5">
    <name type="scientific">Lentinula lateritia</name>
    <dbReference type="NCBI Taxonomy" id="40482"/>
    <lineage>
        <taxon>Eukaryota</taxon>
        <taxon>Fungi</taxon>
        <taxon>Dikarya</taxon>
        <taxon>Basidiomycota</taxon>
        <taxon>Agaricomycotina</taxon>
        <taxon>Agaricomycetes</taxon>
        <taxon>Agaricomycetidae</taxon>
        <taxon>Agaricales</taxon>
        <taxon>Marasmiineae</taxon>
        <taxon>Omphalotaceae</taxon>
        <taxon>Lentinula</taxon>
    </lineage>
</organism>
<dbReference type="Proteomes" id="UP001150238">
    <property type="component" value="Unassembled WGS sequence"/>
</dbReference>
<reference evidence="4" key="1">
    <citation type="submission" date="2022-08" db="EMBL/GenBank/DDBJ databases">
        <authorList>
            <consortium name="DOE Joint Genome Institute"/>
            <person name="Min B."/>
            <person name="Riley R."/>
            <person name="Sierra-Patev S."/>
            <person name="Naranjo-Ortiz M."/>
            <person name="Looney B."/>
            <person name="Konkel Z."/>
            <person name="Slot J.C."/>
            <person name="Sakamoto Y."/>
            <person name="Steenwyk J.L."/>
            <person name="Rokas A."/>
            <person name="Carro J."/>
            <person name="Camarero S."/>
            <person name="Ferreira P."/>
            <person name="Molpeceres G."/>
            <person name="Ruiz-Duenas F.J."/>
            <person name="Serrano A."/>
            <person name="Henrissat B."/>
            <person name="Drula E."/>
            <person name="Hughes K.W."/>
            <person name="Mata J.L."/>
            <person name="Ishikawa N.K."/>
            <person name="Vargas-Isla R."/>
            <person name="Ushijima S."/>
            <person name="Smith C.A."/>
            <person name="Ahrendt S."/>
            <person name="Andreopoulos W."/>
            <person name="He G."/>
            <person name="Labutti K."/>
            <person name="Lipzen A."/>
            <person name="Ng V."/>
            <person name="Sandor L."/>
            <person name="Barry K."/>
            <person name="Martinez A.T."/>
            <person name="Xiao Y."/>
            <person name="Gibbons J.G."/>
            <person name="Terashima K."/>
            <person name="Hibbett D.S."/>
            <person name="Grigoriev I.V."/>
        </authorList>
    </citation>
    <scope>NUCLEOTIDE SEQUENCE</scope>
    <source>
        <strain evidence="4">Sp2 HRB7682 ss15</strain>
    </source>
</reference>
<dbReference type="GO" id="GO:0017025">
    <property type="term" value="F:TBP-class protein binding"/>
    <property type="evidence" value="ECO:0007669"/>
    <property type="project" value="TreeGrafter"/>
</dbReference>
<dbReference type="Gene3D" id="1.10.472.170">
    <property type="match status" value="1"/>
</dbReference>
<dbReference type="InterPro" id="IPR000812">
    <property type="entry name" value="TFIIB"/>
</dbReference>
<sequence length="645" mass="70303">MSKCSECAGAVVWNEDASSNICISCGTLTDPSQRVLANNDDQLDSQYFNPSAPNSLKRLRGGSSWALAGESKEARVKNNTLTMHGFIKSLTLTLSVSGLSPRVCNLFDQAMRTAQFKWGTKAKTVAGACLSIALRESSRPDSLKDIAFLIEQSDVNLKRTLSSVVSALKLTLKSSSPAHFLTILQSHLSSILQAPMDSSGMDISLWSELKSLSIHSAVETARLCIDILSRSASESTILRNSPAAAACAIFIMSLEAEKRGPLSCLADISACFADSCTVAKVTVMSRYQALHKEVSSWIKEVEWLDSYQKPNQRAKVSKRLLCARGLKDVLNWKNVLWKNQVEAEGKLNLNLQLNNVDSDSESECGSSQDAPLAVPTNEDSRPPRKKKKVHSAVTNGAQFLLSPLDTPVSASPNVATTSTSSYSQSVSSSHGRNTVDPFTMSSYLLSASSLVSDTRGLPSRLQRLSVARGGSGADVILDDELLAEGEWESMQRTSEEMQHLEQRWRDDGTLDTMDKASFRASQKHEITRRKEKQTQARSESLAADSARHPVSKRINLEALSSFMLNPGAGFDQALDLDTSEILGLEFLEDDLDDKGAGDEILVLDEGNEADAFHMAPDTGSGDEITVDDWRPPSPDLNNTFDDYYS</sequence>
<comment type="caution">
    <text evidence="4">The sequence shown here is derived from an EMBL/GenBank/DDBJ whole genome shotgun (WGS) entry which is preliminary data.</text>
</comment>
<feature type="compositionally biased region" description="Polar residues" evidence="3">
    <location>
        <begin position="358"/>
        <end position="369"/>
    </location>
</feature>
<feature type="compositionally biased region" description="Polar residues" evidence="3">
    <location>
        <begin position="635"/>
        <end position="645"/>
    </location>
</feature>
<feature type="region of interest" description="Disordered" evidence="3">
    <location>
        <begin position="358"/>
        <end position="392"/>
    </location>
</feature>
<proteinExistence type="predicted"/>
<feature type="region of interest" description="Disordered" evidence="3">
    <location>
        <begin position="518"/>
        <end position="546"/>
    </location>
</feature>
<evidence type="ECO:0000256" key="1">
    <source>
        <dbReference type="ARBA" id="ARBA00023015"/>
    </source>
</evidence>
<gene>
    <name evidence="4" type="ORF">C8J55DRAFT_428440</name>
</gene>
<keyword evidence="2" id="KW-0804">Transcription</keyword>
<dbReference type="PANTHER" id="PTHR11618">
    <property type="entry name" value="TRANSCRIPTION INITIATION FACTOR IIB-RELATED"/>
    <property type="match status" value="1"/>
</dbReference>
<protein>
    <recommendedName>
        <fullName evidence="6">B-related factor 1</fullName>
    </recommendedName>
</protein>
<evidence type="ECO:0008006" key="6">
    <source>
        <dbReference type="Google" id="ProtNLM"/>
    </source>
</evidence>
<dbReference type="PANTHER" id="PTHR11618:SF13">
    <property type="entry name" value="TRANSCRIPTION INITIATION FACTOR IIB"/>
    <property type="match status" value="1"/>
</dbReference>
<feature type="region of interest" description="Disordered" evidence="3">
    <location>
        <begin position="404"/>
        <end position="433"/>
    </location>
</feature>
<name>A0A9W9AFL2_9AGAR</name>
<evidence type="ECO:0000313" key="5">
    <source>
        <dbReference type="Proteomes" id="UP001150238"/>
    </source>
</evidence>
<feature type="region of interest" description="Disordered" evidence="3">
    <location>
        <begin position="616"/>
        <end position="645"/>
    </location>
</feature>
<dbReference type="AlphaFoldDB" id="A0A9W9AFL2"/>